<organism evidence="2 3">
    <name type="scientific">Tetranychus urticae</name>
    <name type="common">Two-spotted spider mite</name>
    <dbReference type="NCBI Taxonomy" id="32264"/>
    <lineage>
        <taxon>Eukaryota</taxon>
        <taxon>Metazoa</taxon>
        <taxon>Ecdysozoa</taxon>
        <taxon>Arthropoda</taxon>
        <taxon>Chelicerata</taxon>
        <taxon>Arachnida</taxon>
        <taxon>Acari</taxon>
        <taxon>Acariformes</taxon>
        <taxon>Trombidiformes</taxon>
        <taxon>Prostigmata</taxon>
        <taxon>Eleutherengona</taxon>
        <taxon>Raphignathae</taxon>
        <taxon>Tetranychoidea</taxon>
        <taxon>Tetranychidae</taxon>
        <taxon>Tetranychus</taxon>
    </lineage>
</organism>
<dbReference type="Pfam" id="PF01398">
    <property type="entry name" value="JAB"/>
    <property type="match status" value="1"/>
</dbReference>
<dbReference type="InterPro" id="IPR050242">
    <property type="entry name" value="JAMM_MPN+_peptidase_M67A"/>
</dbReference>
<dbReference type="InterPro" id="IPR037518">
    <property type="entry name" value="MPN"/>
</dbReference>
<accession>T1KUJ9</accession>
<dbReference type="PANTHER" id="PTHR10410">
    <property type="entry name" value="EUKARYOTIC TRANSLATION INITIATION FACTOR 3 -RELATED"/>
    <property type="match status" value="1"/>
</dbReference>
<dbReference type="SUPFAM" id="SSF102712">
    <property type="entry name" value="JAB1/MPN domain"/>
    <property type="match status" value="1"/>
</dbReference>
<protein>
    <recommendedName>
        <fullName evidence="1">MPN domain-containing protein</fullName>
    </recommendedName>
</protein>
<dbReference type="Gene3D" id="3.40.140.10">
    <property type="entry name" value="Cytidine Deaminase, domain 2"/>
    <property type="match status" value="1"/>
</dbReference>
<dbReference type="eggNOG" id="KOG1555">
    <property type="taxonomic scope" value="Eukaryota"/>
</dbReference>
<evidence type="ECO:0000313" key="3">
    <source>
        <dbReference type="Proteomes" id="UP000015104"/>
    </source>
</evidence>
<dbReference type="AlphaFoldDB" id="T1KUJ9"/>
<dbReference type="InterPro" id="IPR000555">
    <property type="entry name" value="JAMM/MPN+_dom"/>
</dbReference>
<evidence type="ECO:0000313" key="2">
    <source>
        <dbReference type="EnsemblMetazoa" id="tetur22g00220.1"/>
    </source>
</evidence>
<dbReference type="EMBL" id="CAEY01000573">
    <property type="status" value="NOT_ANNOTATED_CDS"/>
    <property type="molecule type" value="Genomic_DNA"/>
</dbReference>
<keyword evidence="3" id="KW-1185">Reference proteome</keyword>
<dbReference type="GO" id="GO:0008237">
    <property type="term" value="F:metallopeptidase activity"/>
    <property type="evidence" value="ECO:0007669"/>
    <property type="project" value="InterPro"/>
</dbReference>
<dbReference type="Proteomes" id="UP000015104">
    <property type="component" value="Unassembled WGS sequence"/>
</dbReference>
<reference evidence="3" key="1">
    <citation type="submission" date="2011-08" db="EMBL/GenBank/DDBJ databases">
        <authorList>
            <person name="Rombauts S."/>
        </authorList>
    </citation>
    <scope>NUCLEOTIDE SEQUENCE</scope>
    <source>
        <strain evidence="3">London</strain>
    </source>
</reference>
<reference evidence="2" key="2">
    <citation type="submission" date="2015-06" db="UniProtKB">
        <authorList>
            <consortium name="EnsemblMetazoa"/>
        </authorList>
    </citation>
    <scope>IDENTIFICATION</scope>
</reference>
<dbReference type="HOGENOM" id="CLU_994490_0_0_1"/>
<evidence type="ECO:0000259" key="1">
    <source>
        <dbReference type="PROSITE" id="PS50249"/>
    </source>
</evidence>
<gene>
    <name evidence="2" type="primary">107367544</name>
</gene>
<dbReference type="OMA" id="QNESRTP"/>
<dbReference type="SMART" id="SM00232">
    <property type="entry name" value="JAB_MPN"/>
    <property type="match status" value="1"/>
</dbReference>
<sequence length="285" mass="32324">MKMDSDVIIKGSRTRPNPFKLVPCEKYGNNTEAPFILNLSVEALALIDVHSHCVQTEVIGLLGGLYCSRYRQLNILTAEPCESLTAGTSDLQCEMDPVSQADAFERLTKAGYQVVGWYHSHPTFVPNPSLRDLETQAKYQQLFADGNQPFLSLILNPYSTPHQTLTKNNLVSKYKCLMLSEHISSSQNESRTPYAFNPLLVRREKLFYNLTHRLEELCSKIEGKPSTLCITDKLRGKDMPYLTKILTSLRHHFETTGLSKIESERLVDQIRAILLEHLRSKPNGK</sequence>
<dbReference type="KEGG" id="tut:107367544"/>
<dbReference type="STRING" id="32264.T1KUJ9"/>
<proteinExistence type="predicted"/>
<name>T1KUJ9_TETUR</name>
<feature type="domain" description="MPN" evidence="1">
    <location>
        <begin position="37"/>
        <end position="174"/>
    </location>
</feature>
<dbReference type="OrthoDB" id="7464992at2759"/>
<dbReference type="PROSITE" id="PS50249">
    <property type="entry name" value="MPN"/>
    <property type="match status" value="1"/>
</dbReference>
<dbReference type="EnsemblMetazoa" id="tetur22g00220.1">
    <property type="protein sequence ID" value="tetur22g00220.1"/>
    <property type="gene ID" value="tetur22g00220"/>
</dbReference>